<dbReference type="OrthoDB" id="3365224at2759"/>
<dbReference type="Pfam" id="PF10358">
    <property type="entry name" value="NT-C2"/>
    <property type="match status" value="1"/>
</dbReference>
<evidence type="ECO:0000313" key="3">
    <source>
        <dbReference type="EMBL" id="SJL13107.1"/>
    </source>
</evidence>
<feature type="compositionally biased region" description="Low complexity" evidence="1">
    <location>
        <begin position="369"/>
        <end position="385"/>
    </location>
</feature>
<feature type="region of interest" description="Disordered" evidence="1">
    <location>
        <begin position="363"/>
        <end position="402"/>
    </location>
</feature>
<evidence type="ECO:0000313" key="4">
    <source>
        <dbReference type="Proteomes" id="UP000219338"/>
    </source>
</evidence>
<feature type="compositionally biased region" description="Low complexity" evidence="1">
    <location>
        <begin position="155"/>
        <end position="168"/>
    </location>
</feature>
<feature type="compositionally biased region" description="Basic and acidic residues" evidence="1">
    <location>
        <begin position="125"/>
        <end position="135"/>
    </location>
</feature>
<dbReference type="PROSITE" id="PS51840">
    <property type="entry name" value="C2_NT"/>
    <property type="match status" value="1"/>
</dbReference>
<feature type="domain" description="C2 NT-type" evidence="2">
    <location>
        <begin position="58"/>
        <end position="308"/>
    </location>
</feature>
<dbReference type="PANTHER" id="PTHR21456:SF1">
    <property type="entry name" value="C2 NT-TYPE DOMAIN-CONTAINING PROTEIN"/>
    <property type="match status" value="1"/>
</dbReference>
<proteinExistence type="predicted"/>
<dbReference type="STRING" id="47428.A0A284RWI1"/>
<dbReference type="InterPro" id="IPR039931">
    <property type="entry name" value="EEIG1/2-like"/>
</dbReference>
<evidence type="ECO:0000259" key="2">
    <source>
        <dbReference type="PROSITE" id="PS51840"/>
    </source>
</evidence>
<evidence type="ECO:0000256" key="1">
    <source>
        <dbReference type="SAM" id="MobiDB-lite"/>
    </source>
</evidence>
<dbReference type="PANTHER" id="PTHR21456">
    <property type="entry name" value="FAMILY WITH SEQUENCE SIMILARITY 102"/>
    <property type="match status" value="1"/>
</dbReference>
<feature type="compositionally biased region" description="Low complexity" evidence="1">
    <location>
        <begin position="181"/>
        <end position="205"/>
    </location>
</feature>
<dbReference type="Proteomes" id="UP000219338">
    <property type="component" value="Unassembled WGS sequence"/>
</dbReference>
<feature type="compositionally biased region" description="Polar residues" evidence="1">
    <location>
        <begin position="115"/>
        <end position="124"/>
    </location>
</feature>
<dbReference type="OMA" id="EFAVRWK"/>
<accession>A0A284RWI1</accession>
<reference evidence="4" key="1">
    <citation type="journal article" date="2017" name="Nat. Ecol. Evol.">
        <title>Genome expansion and lineage-specific genetic innovations in the forest pathogenic fungi Armillaria.</title>
        <authorList>
            <person name="Sipos G."/>
            <person name="Prasanna A.N."/>
            <person name="Walter M.C."/>
            <person name="O'Connor E."/>
            <person name="Balint B."/>
            <person name="Krizsan K."/>
            <person name="Kiss B."/>
            <person name="Hess J."/>
            <person name="Varga T."/>
            <person name="Slot J."/>
            <person name="Riley R."/>
            <person name="Boka B."/>
            <person name="Rigling D."/>
            <person name="Barry K."/>
            <person name="Lee J."/>
            <person name="Mihaltcheva S."/>
            <person name="LaButti K."/>
            <person name="Lipzen A."/>
            <person name="Waldron R."/>
            <person name="Moloney N.M."/>
            <person name="Sperisen C."/>
            <person name="Kredics L."/>
            <person name="Vagvoelgyi C."/>
            <person name="Patrignani A."/>
            <person name="Fitzpatrick D."/>
            <person name="Nagy I."/>
            <person name="Doyle S."/>
            <person name="Anderson J.B."/>
            <person name="Grigoriev I.V."/>
            <person name="Gueldener U."/>
            <person name="Muensterkoetter M."/>
            <person name="Nagy L.G."/>
        </authorList>
    </citation>
    <scope>NUCLEOTIDE SEQUENCE [LARGE SCALE GENOMIC DNA]</scope>
    <source>
        <strain evidence="4">C18/9</strain>
    </source>
</reference>
<sequence>MTGHFVGRPSYEGPARPTTPKTPVNAVYADSYRSEVAGTSDIATAVPHNHPKSLRAHIQSLLPRHAIFHAQIEIHQISSVPLVHGEFAVRWKLKNLTAPPGSKSSLLGIVKSRRNGGTSPNSSRVDIKGKGKEREETEEDADLEDDNESSSVYASSTSPDGSSSLSSSGDDRPVMPSVVISSGASSSHSHSSSSTPSSSRPAARGQTPFLPLTEHSVTWSQSLSVYIKIPLSRDRENPDALMPNPAKFVVTQRVISGDPDAPQNPRMGAVYLDLSEYADPSLGEVTRRYLLRESKTNATLKLSIQLTHVGGEKAFVAPPLPKGEILNGVAALLENDVYRTRPRGFNIYGQYGASKTHIHDHHEEDAYDSDSTTSSRSRSHSYASSNHHHRQYEQQQGRQTRPYDLSDLPLAYAYGPKTTEALIESLFNPLEVSETTRVEGKESPFVNYVSGLDDDNAMLGKRVGLPQAV</sequence>
<dbReference type="AlphaFoldDB" id="A0A284RWI1"/>
<name>A0A284RWI1_ARMOS</name>
<feature type="compositionally biased region" description="Acidic residues" evidence="1">
    <location>
        <begin position="136"/>
        <end position="148"/>
    </location>
</feature>
<feature type="region of interest" description="Disordered" evidence="1">
    <location>
        <begin position="1"/>
        <end position="24"/>
    </location>
</feature>
<gene>
    <name evidence="3" type="ORF">ARMOST_16544</name>
</gene>
<organism evidence="3 4">
    <name type="scientific">Armillaria ostoyae</name>
    <name type="common">Armillaria root rot fungus</name>
    <dbReference type="NCBI Taxonomy" id="47428"/>
    <lineage>
        <taxon>Eukaryota</taxon>
        <taxon>Fungi</taxon>
        <taxon>Dikarya</taxon>
        <taxon>Basidiomycota</taxon>
        <taxon>Agaricomycotina</taxon>
        <taxon>Agaricomycetes</taxon>
        <taxon>Agaricomycetidae</taxon>
        <taxon>Agaricales</taxon>
        <taxon>Marasmiineae</taxon>
        <taxon>Physalacriaceae</taxon>
        <taxon>Armillaria</taxon>
    </lineage>
</organism>
<protein>
    <recommendedName>
        <fullName evidence="2">C2 NT-type domain-containing protein</fullName>
    </recommendedName>
</protein>
<dbReference type="InterPro" id="IPR019448">
    <property type="entry name" value="NT-C2"/>
</dbReference>
<dbReference type="EMBL" id="FUEG01000019">
    <property type="protein sequence ID" value="SJL13107.1"/>
    <property type="molecule type" value="Genomic_DNA"/>
</dbReference>
<feature type="region of interest" description="Disordered" evidence="1">
    <location>
        <begin position="99"/>
        <end position="207"/>
    </location>
</feature>
<keyword evidence="4" id="KW-1185">Reference proteome</keyword>